<evidence type="ECO:0000256" key="2">
    <source>
        <dbReference type="ARBA" id="ARBA00022692"/>
    </source>
</evidence>
<evidence type="ECO:0000256" key="3">
    <source>
        <dbReference type="ARBA" id="ARBA00022989"/>
    </source>
</evidence>
<evidence type="ECO:0000256" key="1">
    <source>
        <dbReference type="ARBA" id="ARBA00004141"/>
    </source>
</evidence>
<proteinExistence type="predicted"/>
<feature type="domain" description="Ion transport" evidence="6">
    <location>
        <begin position="56"/>
        <end position="151"/>
    </location>
</feature>
<keyword evidence="8" id="KW-1185">Reference proteome</keyword>
<gene>
    <name evidence="7" type="ORF">DICVIV_00990</name>
</gene>
<dbReference type="GO" id="GO:0005222">
    <property type="term" value="F:intracellularly cAMP-activated cation channel activity"/>
    <property type="evidence" value="ECO:0007669"/>
    <property type="project" value="TreeGrafter"/>
</dbReference>
<dbReference type="GO" id="GO:0005886">
    <property type="term" value="C:plasma membrane"/>
    <property type="evidence" value="ECO:0007669"/>
    <property type="project" value="TreeGrafter"/>
</dbReference>
<keyword evidence="4 5" id="KW-0472">Membrane</keyword>
<dbReference type="PANTHER" id="PTHR45638">
    <property type="entry name" value="CYCLIC NUCLEOTIDE-GATED CATION CHANNEL SUBUNIT A"/>
    <property type="match status" value="1"/>
</dbReference>
<dbReference type="InterPro" id="IPR050866">
    <property type="entry name" value="CNG_cation_channel"/>
</dbReference>
<evidence type="ECO:0000256" key="5">
    <source>
        <dbReference type="SAM" id="Phobius"/>
    </source>
</evidence>
<keyword evidence="2 5" id="KW-0812">Transmembrane</keyword>
<dbReference type="AlphaFoldDB" id="A0A0D8Y7H3"/>
<dbReference type="STRING" id="29172.A0A0D8Y7H3"/>
<reference evidence="7 8" key="1">
    <citation type="submission" date="2013-11" db="EMBL/GenBank/DDBJ databases">
        <title>Draft genome of the bovine lungworm Dictyocaulus viviparus.</title>
        <authorList>
            <person name="Mitreva M."/>
        </authorList>
    </citation>
    <scope>NUCLEOTIDE SEQUENCE [LARGE SCALE GENOMIC DNA]</scope>
    <source>
        <strain evidence="7 8">HannoverDv2000</strain>
    </source>
</reference>
<accession>A0A0D8Y7H3</accession>
<evidence type="ECO:0000313" key="7">
    <source>
        <dbReference type="EMBL" id="KJH52783.1"/>
    </source>
</evidence>
<dbReference type="Pfam" id="PF00520">
    <property type="entry name" value="Ion_trans"/>
    <property type="match status" value="1"/>
</dbReference>
<dbReference type="GO" id="GO:0044877">
    <property type="term" value="F:protein-containing complex binding"/>
    <property type="evidence" value="ECO:0007669"/>
    <property type="project" value="TreeGrafter"/>
</dbReference>
<name>A0A0D8Y7H3_DICVI</name>
<dbReference type="Gene3D" id="1.10.287.70">
    <property type="match status" value="1"/>
</dbReference>
<dbReference type="GO" id="GO:0030553">
    <property type="term" value="F:cGMP binding"/>
    <property type="evidence" value="ECO:0007669"/>
    <property type="project" value="TreeGrafter"/>
</dbReference>
<dbReference type="InterPro" id="IPR005821">
    <property type="entry name" value="Ion_trans_dom"/>
</dbReference>
<feature type="transmembrane region" description="Helical" evidence="5">
    <location>
        <begin position="53"/>
        <end position="78"/>
    </location>
</feature>
<reference evidence="8" key="2">
    <citation type="journal article" date="2016" name="Sci. Rep.">
        <title>Dictyocaulus viviparus genome, variome and transcriptome elucidate lungworm biology and support future intervention.</title>
        <authorList>
            <person name="McNulty S.N."/>
            <person name="Strube C."/>
            <person name="Rosa B.A."/>
            <person name="Martin J.C."/>
            <person name="Tyagi R."/>
            <person name="Choi Y.J."/>
            <person name="Wang Q."/>
            <person name="Hallsworth Pepin K."/>
            <person name="Zhang X."/>
            <person name="Ozersky P."/>
            <person name="Wilson R.K."/>
            <person name="Sternberg P.W."/>
            <person name="Gasser R.B."/>
            <person name="Mitreva M."/>
        </authorList>
    </citation>
    <scope>NUCLEOTIDE SEQUENCE [LARGE SCALE GENOMIC DNA]</scope>
    <source>
        <strain evidence="8">HannoverDv2000</strain>
    </source>
</reference>
<evidence type="ECO:0000256" key="4">
    <source>
        <dbReference type="ARBA" id="ARBA00023136"/>
    </source>
</evidence>
<protein>
    <recommendedName>
        <fullName evidence="6">Ion transport domain-containing protein</fullName>
    </recommendedName>
</protein>
<dbReference type="GO" id="GO:0005223">
    <property type="term" value="F:intracellularly cGMP-activated cation channel activity"/>
    <property type="evidence" value="ECO:0007669"/>
    <property type="project" value="TreeGrafter"/>
</dbReference>
<dbReference type="SUPFAM" id="SSF81324">
    <property type="entry name" value="Voltage-gated potassium channels"/>
    <property type="match status" value="1"/>
</dbReference>
<evidence type="ECO:0000313" key="8">
    <source>
        <dbReference type="Proteomes" id="UP000053766"/>
    </source>
</evidence>
<dbReference type="EMBL" id="KN716159">
    <property type="protein sequence ID" value="KJH52783.1"/>
    <property type="molecule type" value="Genomic_DNA"/>
</dbReference>
<comment type="subcellular location">
    <subcellularLocation>
        <location evidence="1">Membrane</location>
        <topology evidence="1">Multi-pass membrane protein</topology>
    </subcellularLocation>
</comment>
<dbReference type="PANTHER" id="PTHR45638:SF14">
    <property type="entry name" value="CYCLIC NUCLEOTIDE-BINDING DOMAIN-CONTAINING PROTEIN"/>
    <property type="match status" value="1"/>
</dbReference>
<dbReference type="Proteomes" id="UP000053766">
    <property type="component" value="Unassembled WGS sequence"/>
</dbReference>
<evidence type="ECO:0000259" key="6">
    <source>
        <dbReference type="Pfam" id="PF00520"/>
    </source>
</evidence>
<organism evidence="7 8">
    <name type="scientific">Dictyocaulus viviparus</name>
    <name type="common">Bovine lungworm</name>
    <dbReference type="NCBI Taxonomy" id="29172"/>
    <lineage>
        <taxon>Eukaryota</taxon>
        <taxon>Metazoa</taxon>
        <taxon>Ecdysozoa</taxon>
        <taxon>Nematoda</taxon>
        <taxon>Chromadorea</taxon>
        <taxon>Rhabditida</taxon>
        <taxon>Rhabditina</taxon>
        <taxon>Rhabditomorpha</taxon>
        <taxon>Strongyloidea</taxon>
        <taxon>Metastrongylidae</taxon>
        <taxon>Dictyocaulus</taxon>
    </lineage>
</organism>
<keyword evidence="3 5" id="KW-1133">Transmembrane helix</keyword>
<dbReference type="OrthoDB" id="421226at2759"/>
<sequence length="159" mass="18687">MSTTSSQLQTMRAHRAYSIAEAFHEIDIENQYDKWKAKQPILIFDTSVNPKGSIYWCWSCVVSIAVLYNLMFITLFVFEDIRNEFFFKWFIGNIICDSIYIVDMCIQSRLSFYEDGCKVTNLTETRHNYLLSSRFLLDVVSVLPTDLFLLIRSDVSLFR</sequence>
<dbReference type="GO" id="GO:0017071">
    <property type="term" value="C:intracellular cyclic nucleotide activated cation channel complex"/>
    <property type="evidence" value="ECO:0007669"/>
    <property type="project" value="TreeGrafter"/>
</dbReference>